<proteinExistence type="predicted"/>
<dbReference type="EMBL" id="CALTRL010005693">
    <property type="protein sequence ID" value="CAH7684918.1"/>
    <property type="molecule type" value="Genomic_DNA"/>
</dbReference>
<evidence type="ECO:0000256" key="1">
    <source>
        <dbReference type="SAM" id="MobiDB-lite"/>
    </source>
</evidence>
<feature type="compositionally biased region" description="Basic and acidic residues" evidence="1">
    <location>
        <begin position="175"/>
        <end position="188"/>
    </location>
</feature>
<evidence type="ECO:0000313" key="3">
    <source>
        <dbReference type="Proteomes" id="UP001153365"/>
    </source>
</evidence>
<feature type="region of interest" description="Disordered" evidence="1">
    <location>
        <begin position="1"/>
        <end position="198"/>
    </location>
</feature>
<evidence type="ECO:0000313" key="2">
    <source>
        <dbReference type="EMBL" id="CAH7684918.1"/>
    </source>
</evidence>
<protein>
    <submittedName>
        <fullName evidence="2">Uncharacterized protein</fullName>
    </submittedName>
</protein>
<dbReference type="Proteomes" id="UP001153365">
    <property type="component" value="Unassembled WGS sequence"/>
</dbReference>
<accession>A0AAV0BC44</accession>
<dbReference type="AlphaFoldDB" id="A0AAV0BC44"/>
<name>A0AAV0BC44_PHAPC</name>
<keyword evidence="3" id="KW-1185">Reference proteome</keyword>
<reference evidence="2" key="1">
    <citation type="submission" date="2022-06" db="EMBL/GenBank/DDBJ databases">
        <authorList>
            <consortium name="SYNGENTA / RWTH Aachen University"/>
        </authorList>
    </citation>
    <scope>NUCLEOTIDE SEQUENCE</scope>
</reference>
<feature type="compositionally biased region" description="Polar residues" evidence="1">
    <location>
        <begin position="22"/>
        <end position="34"/>
    </location>
</feature>
<comment type="caution">
    <text evidence="2">The sequence shown here is derived from an EMBL/GenBank/DDBJ whole genome shotgun (WGS) entry which is preliminary data.</text>
</comment>
<feature type="compositionally biased region" description="Polar residues" evidence="1">
    <location>
        <begin position="95"/>
        <end position="105"/>
    </location>
</feature>
<sequence length="198" mass="21869">MSNSRYPTRITRNSQRAKDEQSIQSRNSSTTSDGQRGERILYGEPESTSNRQGHPVRMKNQDETACEGVEPRQDSVNAAINSGPGVHKHIEECPATTQLLTTQIRPPSIGTRGKDGTENIPTEFQKLPDSSQGRKSDSGEHVPTTMPFQPYSIRKDDGDRPTGKAPDSNQSKTGLRKEEERETKKQSDSGETPKCSSI</sequence>
<feature type="compositionally biased region" description="Basic and acidic residues" evidence="1">
    <location>
        <begin position="153"/>
        <end position="162"/>
    </location>
</feature>
<organism evidence="2 3">
    <name type="scientific">Phakopsora pachyrhizi</name>
    <name type="common">Asian soybean rust disease fungus</name>
    <dbReference type="NCBI Taxonomy" id="170000"/>
    <lineage>
        <taxon>Eukaryota</taxon>
        <taxon>Fungi</taxon>
        <taxon>Dikarya</taxon>
        <taxon>Basidiomycota</taxon>
        <taxon>Pucciniomycotina</taxon>
        <taxon>Pucciniomycetes</taxon>
        <taxon>Pucciniales</taxon>
        <taxon>Phakopsoraceae</taxon>
        <taxon>Phakopsora</taxon>
    </lineage>
</organism>
<feature type="compositionally biased region" description="Polar residues" evidence="1">
    <location>
        <begin position="1"/>
        <end position="14"/>
    </location>
</feature>
<gene>
    <name evidence="2" type="ORF">PPACK8108_LOCUS19360</name>
</gene>